<dbReference type="Proteomes" id="UP000275281">
    <property type="component" value="Unassembled WGS sequence"/>
</dbReference>
<dbReference type="PANTHER" id="PTHR43685">
    <property type="entry name" value="GLYCOSYLTRANSFERASE"/>
    <property type="match status" value="1"/>
</dbReference>
<keyword evidence="7" id="KW-1185">Reference proteome</keyword>
<evidence type="ECO:0000259" key="5">
    <source>
        <dbReference type="Pfam" id="PF00535"/>
    </source>
</evidence>
<evidence type="ECO:0000313" key="7">
    <source>
        <dbReference type="Proteomes" id="UP000275281"/>
    </source>
</evidence>
<keyword evidence="4" id="KW-0812">Transmembrane</keyword>
<proteinExistence type="inferred from homology"/>
<comment type="similarity">
    <text evidence="1">Belongs to the glycosyltransferase 2 family.</text>
</comment>
<dbReference type="EMBL" id="RPOK01000001">
    <property type="protein sequence ID" value="RPJ68828.1"/>
    <property type="molecule type" value="Genomic_DNA"/>
</dbReference>
<dbReference type="GO" id="GO:0016757">
    <property type="term" value="F:glycosyltransferase activity"/>
    <property type="evidence" value="ECO:0007669"/>
    <property type="project" value="UniProtKB-KW"/>
</dbReference>
<reference evidence="6 7" key="1">
    <citation type="submission" date="2018-11" db="EMBL/GenBank/DDBJ databases">
        <authorList>
            <person name="Ye M.-Q."/>
            <person name="Du Z.-J."/>
        </authorList>
    </citation>
    <scope>NUCLEOTIDE SEQUENCE [LARGE SCALE GENOMIC DNA]</scope>
    <source>
        <strain evidence="6 7">U0105</strain>
    </source>
</reference>
<feature type="domain" description="Glycosyltransferase 2-like" evidence="5">
    <location>
        <begin position="9"/>
        <end position="140"/>
    </location>
</feature>
<dbReference type="Pfam" id="PF00535">
    <property type="entry name" value="Glycos_transf_2"/>
    <property type="match status" value="1"/>
</dbReference>
<name>A0A3N5ZEI8_9ALTE</name>
<dbReference type="SUPFAM" id="SSF53448">
    <property type="entry name" value="Nucleotide-diphospho-sugar transferases"/>
    <property type="match status" value="1"/>
</dbReference>
<keyword evidence="2" id="KW-0328">Glycosyltransferase</keyword>
<dbReference type="OrthoDB" id="9801954at2"/>
<keyword evidence="4" id="KW-0472">Membrane</keyword>
<evidence type="ECO:0000313" key="6">
    <source>
        <dbReference type="EMBL" id="RPJ68828.1"/>
    </source>
</evidence>
<evidence type="ECO:0000256" key="3">
    <source>
        <dbReference type="ARBA" id="ARBA00022679"/>
    </source>
</evidence>
<dbReference type="PANTHER" id="PTHR43685:SF5">
    <property type="entry name" value="GLYCOSYLTRANSFERASE EPSE-RELATED"/>
    <property type="match status" value="1"/>
</dbReference>
<dbReference type="InterPro" id="IPR050834">
    <property type="entry name" value="Glycosyltransf_2"/>
</dbReference>
<dbReference type="Gene3D" id="3.90.550.10">
    <property type="entry name" value="Spore Coat Polysaccharide Biosynthesis Protein SpsA, Chain A"/>
    <property type="match status" value="1"/>
</dbReference>
<gene>
    <name evidence="6" type="ORF">DRW07_02495</name>
</gene>
<dbReference type="InterPro" id="IPR001173">
    <property type="entry name" value="Glyco_trans_2-like"/>
</dbReference>
<organism evidence="6 7">
    <name type="scientific">Alteromonas sediminis</name>
    <dbReference type="NCBI Taxonomy" id="2259342"/>
    <lineage>
        <taxon>Bacteria</taxon>
        <taxon>Pseudomonadati</taxon>
        <taxon>Pseudomonadota</taxon>
        <taxon>Gammaproteobacteria</taxon>
        <taxon>Alteromonadales</taxon>
        <taxon>Alteromonadaceae</taxon>
        <taxon>Alteromonas/Salinimonas group</taxon>
        <taxon>Alteromonas</taxon>
    </lineage>
</organism>
<protein>
    <submittedName>
        <fullName evidence="6">Glycosyltransferase</fullName>
    </submittedName>
</protein>
<keyword evidence="4" id="KW-1133">Transmembrane helix</keyword>
<dbReference type="InterPro" id="IPR029044">
    <property type="entry name" value="Nucleotide-diphossugar_trans"/>
</dbReference>
<comment type="caution">
    <text evidence="6">The sequence shown here is derived from an EMBL/GenBank/DDBJ whole genome shotgun (WGS) entry which is preliminary data.</text>
</comment>
<dbReference type="AlphaFoldDB" id="A0A3N5ZEI8"/>
<accession>A0A3N5ZEI8</accession>
<evidence type="ECO:0000256" key="2">
    <source>
        <dbReference type="ARBA" id="ARBA00022676"/>
    </source>
</evidence>
<feature type="transmembrane region" description="Helical" evidence="4">
    <location>
        <begin position="232"/>
        <end position="253"/>
    </location>
</feature>
<evidence type="ECO:0000256" key="4">
    <source>
        <dbReference type="SAM" id="Phobius"/>
    </source>
</evidence>
<evidence type="ECO:0000256" key="1">
    <source>
        <dbReference type="ARBA" id="ARBA00006739"/>
    </source>
</evidence>
<keyword evidence="3 6" id="KW-0808">Transferase</keyword>
<sequence>MAVYAGDRLDWVTSAVESILAQSYRDFLFVIVVDGVVDDAIHAFIEQTQNENANVVLFKGTQNVGLSQCMNYVIEHVLKQWPDIQFFFRMDADDISVANRLANQVAFFKQHNDVDVLGSSLVEINEHGKIVGQRLLPLHHEQILKVLPRRCALNHPTVGVRMSVFAQGHRYRSELMNTQDYFLWIELCAKGFKFANLADTLLEFRRVNDFYKRRGLNKSLNEFKARFFAMKALNSLTLLNVTYAFAVILLRVMPARLIKLAYKIDRFFLNR</sequence>